<feature type="region of interest" description="Disordered" evidence="1">
    <location>
        <begin position="1"/>
        <end position="34"/>
    </location>
</feature>
<evidence type="ECO:0008006" key="4">
    <source>
        <dbReference type="Google" id="ProtNLM"/>
    </source>
</evidence>
<feature type="compositionally biased region" description="Polar residues" evidence="1">
    <location>
        <begin position="88"/>
        <end position="101"/>
    </location>
</feature>
<protein>
    <recommendedName>
        <fullName evidence="4">SDR family NAD(P)-dependent oxidoreductase</fullName>
    </recommendedName>
</protein>
<name>A0AAW8FVZ4_9ACTN</name>
<organism evidence="2 3">
    <name type="scientific">Streptomyces canus</name>
    <dbReference type="NCBI Taxonomy" id="58343"/>
    <lineage>
        <taxon>Bacteria</taxon>
        <taxon>Bacillati</taxon>
        <taxon>Actinomycetota</taxon>
        <taxon>Actinomycetes</taxon>
        <taxon>Kitasatosporales</taxon>
        <taxon>Streptomycetaceae</taxon>
        <taxon>Streptomyces</taxon>
        <taxon>Streptomyces aurantiacus group</taxon>
    </lineage>
</organism>
<dbReference type="Proteomes" id="UP001234216">
    <property type="component" value="Unassembled WGS sequence"/>
</dbReference>
<proteinExistence type="predicted"/>
<dbReference type="EMBL" id="JAUSZV010000005">
    <property type="protein sequence ID" value="MDQ0913440.1"/>
    <property type="molecule type" value="Genomic_DNA"/>
</dbReference>
<sequence length="240" mass="25505">MTPRRYACMPPGSHRGSGAGHAPGDRLPINETPAAQGRWPCSFVGRSRADALSHSPTRPCAWTALVTGANQGLGRALVEGLAARMQQDEQTAANPTSSGRTMTCLRRRRPGPPIRPRWRSAANCSSRAGSGAALRPTAVRSAAPVAPPPSSGRACGPTAFKRERSTGAGALVRRIGQSPLSTWFVAMDEGFTLVCQIARTEPAVAGTGVRVRVVRAVAPREQGLPLVELTYRTTPLERRR</sequence>
<evidence type="ECO:0000313" key="2">
    <source>
        <dbReference type="EMBL" id="MDQ0913440.1"/>
    </source>
</evidence>
<gene>
    <name evidence="2" type="ORF">QFZ22_009425</name>
</gene>
<feature type="compositionally biased region" description="Low complexity" evidence="1">
    <location>
        <begin position="135"/>
        <end position="144"/>
    </location>
</feature>
<evidence type="ECO:0000256" key="1">
    <source>
        <dbReference type="SAM" id="MobiDB-lite"/>
    </source>
</evidence>
<comment type="caution">
    <text evidence="2">The sequence shown here is derived from an EMBL/GenBank/DDBJ whole genome shotgun (WGS) entry which is preliminary data.</text>
</comment>
<feature type="region of interest" description="Disordered" evidence="1">
    <location>
        <begin position="87"/>
        <end position="158"/>
    </location>
</feature>
<accession>A0AAW8FVZ4</accession>
<reference evidence="2" key="1">
    <citation type="submission" date="2023-07" db="EMBL/GenBank/DDBJ databases">
        <title>Comparative genomics of wheat-associated soil bacteria to identify genetic determinants of phenazine resistance.</title>
        <authorList>
            <person name="Mouncey N."/>
        </authorList>
    </citation>
    <scope>NUCLEOTIDE SEQUENCE</scope>
    <source>
        <strain evidence="2">V4I22</strain>
    </source>
</reference>
<evidence type="ECO:0000313" key="3">
    <source>
        <dbReference type="Proteomes" id="UP001234216"/>
    </source>
</evidence>
<dbReference type="AlphaFoldDB" id="A0AAW8FVZ4"/>